<dbReference type="AlphaFoldDB" id="A0A0A7T4R8"/>
<evidence type="ECO:0000313" key="1">
    <source>
        <dbReference type="EMBL" id="KSU14796.1"/>
    </source>
</evidence>
<organism evidence="1 2">
    <name type="scientific">Lactococcus lactis subsp. lactis</name>
    <name type="common">Streptococcus lactis</name>
    <dbReference type="NCBI Taxonomy" id="1360"/>
    <lineage>
        <taxon>Bacteria</taxon>
        <taxon>Bacillati</taxon>
        <taxon>Bacillota</taxon>
        <taxon>Bacilli</taxon>
        <taxon>Lactobacillales</taxon>
        <taxon>Streptococcaceae</taxon>
        <taxon>Lactococcus</taxon>
    </lineage>
</organism>
<protein>
    <submittedName>
        <fullName evidence="1">Uncharacterized protein</fullName>
    </submittedName>
</protein>
<dbReference type="Proteomes" id="UP000053612">
    <property type="component" value="Unassembled WGS sequence"/>
</dbReference>
<dbReference type="RefSeq" id="WP_017864193.1">
    <property type="nucleotide sequence ID" value="NZ_CAKMAV010000008.1"/>
</dbReference>
<comment type="caution">
    <text evidence="1">The sequence shown here is derived from an EMBL/GenBank/DDBJ whole genome shotgun (WGS) entry which is preliminary data.</text>
</comment>
<dbReference type="PATRIC" id="fig|1360.102.peg.528"/>
<sequence length="175" mass="20511">MDFEFEDFVIREVGHENRKMQTSKKVNNVSTDVTIFKVKGFDLSFDLLYCRGENGDVWVVAEKIESLSKHLHRAQRTRMSIENYKEKQYCRLWQEVKKDEDWSRTKKSLPLSELGKYSKNPLRQSFSELGAKLGTLEELVSETNQNRKQYALLFPAQEVKIPLCAYLLTRISPLI</sequence>
<evidence type="ECO:0000313" key="2">
    <source>
        <dbReference type="Proteomes" id="UP000053612"/>
    </source>
</evidence>
<name>A0A0A7T4R8_LACLL</name>
<gene>
    <name evidence="1" type="ORF">LMG9449_2378</name>
</gene>
<reference evidence="2" key="1">
    <citation type="submission" date="2015-10" db="EMBL/GenBank/DDBJ databases">
        <title>Draft Genome Sequences of 11 Lactococcus lactis subspecies cremoris strains.</title>
        <authorList>
            <person name="Wels M."/>
            <person name="Backus L."/>
            <person name="Boekhorst J."/>
            <person name="Dijkstra A."/>
            <person name="Beerthuizen M."/>
            <person name="Kelly W."/>
            <person name="Siezen R."/>
            <person name="Bachmann H."/>
            <person name="Van Hijum S."/>
        </authorList>
    </citation>
    <scope>NUCLEOTIDE SEQUENCE [LARGE SCALE GENOMIC DNA]</scope>
    <source>
        <strain evidence="2">LMG9449</strain>
    </source>
</reference>
<dbReference type="EMBL" id="LKLS01000206">
    <property type="protein sequence ID" value="KSU14796.1"/>
    <property type="molecule type" value="Genomic_DNA"/>
</dbReference>
<proteinExistence type="predicted"/>
<accession>A0A0A7T4R8</accession>